<dbReference type="HOGENOM" id="CLU_2962209_0_0_1"/>
<name>A0A0C3E419_9AGAM</name>
<accession>A0A0C3E419</accession>
<dbReference type="AlphaFoldDB" id="A0A0C3E419"/>
<gene>
    <name evidence="1" type="ORF">SCLCIDRAFT_1214317</name>
</gene>
<keyword evidence="2" id="KW-1185">Reference proteome</keyword>
<evidence type="ECO:0000313" key="1">
    <source>
        <dbReference type="EMBL" id="KIM63204.1"/>
    </source>
</evidence>
<reference evidence="2" key="2">
    <citation type="submission" date="2015-01" db="EMBL/GenBank/DDBJ databases">
        <title>Evolutionary Origins and Diversification of the Mycorrhizal Mutualists.</title>
        <authorList>
            <consortium name="DOE Joint Genome Institute"/>
            <consortium name="Mycorrhizal Genomics Consortium"/>
            <person name="Kohler A."/>
            <person name="Kuo A."/>
            <person name="Nagy L.G."/>
            <person name="Floudas D."/>
            <person name="Copeland A."/>
            <person name="Barry K.W."/>
            <person name="Cichocki N."/>
            <person name="Veneault-Fourrey C."/>
            <person name="LaButti K."/>
            <person name="Lindquist E.A."/>
            <person name="Lipzen A."/>
            <person name="Lundell T."/>
            <person name="Morin E."/>
            <person name="Murat C."/>
            <person name="Riley R."/>
            <person name="Ohm R."/>
            <person name="Sun H."/>
            <person name="Tunlid A."/>
            <person name="Henrissat B."/>
            <person name="Grigoriev I.V."/>
            <person name="Hibbett D.S."/>
            <person name="Martin F."/>
        </authorList>
    </citation>
    <scope>NUCLEOTIDE SEQUENCE [LARGE SCALE GENOMIC DNA]</scope>
    <source>
        <strain evidence="2">Foug A</strain>
    </source>
</reference>
<sequence length="59" mass="6840">MTARIVLSLANRLYDFSEGRMEFTASPRFLPNSPTILTKRYSHDLVVVTEKAEIIMRRP</sequence>
<reference evidence="1 2" key="1">
    <citation type="submission" date="2014-04" db="EMBL/GenBank/DDBJ databases">
        <authorList>
            <consortium name="DOE Joint Genome Institute"/>
            <person name="Kuo A."/>
            <person name="Kohler A."/>
            <person name="Nagy L.G."/>
            <person name="Floudas D."/>
            <person name="Copeland A."/>
            <person name="Barry K.W."/>
            <person name="Cichocki N."/>
            <person name="Veneault-Fourrey C."/>
            <person name="LaButti K."/>
            <person name="Lindquist E.A."/>
            <person name="Lipzen A."/>
            <person name="Lundell T."/>
            <person name="Morin E."/>
            <person name="Murat C."/>
            <person name="Sun H."/>
            <person name="Tunlid A."/>
            <person name="Henrissat B."/>
            <person name="Grigoriev I.V."/>
            <person name="Hibbett D.S."/>
            <person name="Martin F."/>
            <person name="Nordberg H.P."/>
            <person name="Cantor M.N."/>
            <person name="Hua S.X."/>
        </authorList>
    </citation>
    <scope>NUCLEOTIDE SEQUENCE [LARGE SCALE GENOMIC DNA]</scope>
    <source>
        <strain evidence="1 2">Foug A</strain>
    </source>
</reference>
<dbReference type="Proteomes" id="UP000053989">
    <property type="component" value="Unassembled WGS sequence"/>
</dbReference>
<protein>
    <submittedName>
        <fullName evidence="1">Uncharacterized protein</fullName>
    </submittedName>
</protein>
<organism evidence="1 2">
    <name type="scientific">Scleroderma citrinum Foug A</name>
    <dbReference type="NCBI Taxonomy" id="1036808"/>
    <lineage>
        <taxon>Eukaryota</taxon>
        <taxon>Fungi</taxon>
        <taxon>Dikarya</taxon>
        <taxon>Basidiomycota</taxon>
        <taxon>Agaricomycotina</taxon>
        <taxon>Agaricomycetes</taxon>
        <taxon>Agaricomycetidae</taxon>
        <taxon>Boletales</taxon>
        <taxon>Sclerodermatineae</taxon>
        <taxon>Sclerodermataceae</taxon>
        <taxon>Scleroderma</taxon>
    </lineage>
</organism>
<proteinExistence type="predicted"/>
<dbReference type="InParanoid" id="A0A0C3E419"/>
<dbReference type="EMBL" id="KN822036">
    <property type="protein sequence ID" value="KIM63204.1"/>
    <property type="molecule type" value="Genomic_DNA"/>
</dbReference>
<evidence type="ECO:0000313" key="2">
    <source>
        <dbReference type="Proteomes" id="UP000053989"/>
    </source>
</evidence>